<dbReference type="PANTHER" id="PTHR24421">
    <property type="entry name" value="NITRATE/NITRITE SENSOR PROTEIN NARX-RELATED"/>
    <property type="match status" value="1"/>
</dbReference>
<dbReference type="Pfam" id="PF02518">
    <property type="entry name" value="HATPase_c"/>
    <property type="match status" value="1"/>
</dbReference>
<sequence>MRAREWIRSVDRRAGSAVDGSVAVLAFAAMVVVDPWSWRAIGLSAVVAAGVALRRRTPVAGYLLGSLGLIAQSLLATANPVAPYANLLGLYSVGLHAAPRRALWGPVILLPGILAYFVADPVPAPAAAGTVFTWLLGWALGYVGARSRDRQEVERELARRAAVAEERARMARELHDLVGHTVNVMLVQAGASRLVLDSDPDQARELLSGVERTGREALDELDRVLGGLRQDVPEAGLDRLVARMTEAGMRVDLRVTAPPLPGAVEQAVYRIVQEALTNALTHGEARSATVAIAADECGVVVEIHDHGSGPESGYRPGRGLTGIGERVSVLGGTVVHGGGEGGGFRLRVVLPLG</sequence>
<feature type="transmembrane region" description="Helical" evidence="9">
    <location>
        <begin position="12"/>
        <end position="30"/>
    </location>
</feature>
<dbReference type="SUPFAM" id="SSF55874">
    <property type="entry name" value="ATPase domain of HSP90 chaperone/DNA topoisomerase II/histidine kinase"/>
    <property type="match status" value="1"/>
</dbReference>
<evidence type="ECO:0000259" key="10">
    <source>
        <dbReference type="Pfam" id="PF02518"/>
    </source>
</evidence>
<dbReference type="InterPro" id="IPR050482">
    <property type="entry name" value="Sensor_HK_TwoCompSys"/>
</dbReference>
<feature type="transmembrane region" description="Helical" evidence="9">
    <location>
        <begin position="102"/>
        <end position="119"/>
    </location>
</feature>
<keyword evidence="9" id="KW-1133">Transmembrane helix</keyword>
<evidence type="ECO:0000256" key="6">
    <source>
        <dbReference type="ARBA" id="ARBA00022777"/>
    </source>
</evidence>
<reference evidence="12 13" key="1">
    <citation type="submission" date="2018-02" db="EMBL/GenBank/DDBJ databases">
        <title>Genomic Encyclopedia of Archaeal and Bacterial Type Strains, Phase II (KMG-II): from individual species to whole genera.</title>
        <authorList>
            <person name="Goeker M."/>
        </authorList>
    </citation>
    <scope>NUCLEOTIDE SEQUENCE [LARGE SCALE GENOMIC DNA]</scope>
    <source>
        <strain evidence="12 13">YU 961-1</strain>
    </source>
</reference>
<dbReference type="AlphaFoldDB" id="A0A2S6GEG0"/>
<dbReference type="PANTHER" id="PTHR24421:SF10">
    <property type="entry name" value="NITRATE_NITRITE SENSOR PROTEIN NARQ"/>
    <property type="match status" value="1"/>
</dbReference>
<comment type="caution">
    <text evidence="12">The sequence shown here is derived from an EMBL/GenBank/DDBJ whole genome shotgun (WGS) entry which is preliminary data.</text>
</comment>
<protein>
    <recommendedName>
        <fullName evidence="2">histidine kinase</fullName>
        <ecNumber evidence="2">2.7.13.3</ecNumber>
    </recommendedName>
</protein>
<keyword evidence="9" id="KW-0812">Transmembrane</keyword>
<dbReference type="Pfam" id="PF07730">
    <property type="entry name" value="HisKA_3"/>
    <property type="match status" value="1"/>
</dbReference>
<evidence type="ECO:0000256" key="1">
    <source>
        <dbReference type="ARBA" id="ARBA00000085"/>
    </source>
</evidence>
<feature type="transmembrane region" description="Helical" evidence="9">
    <location>
        <begin position="126"/>
        <end position="145"/>
    </location>
</feature>
<organism evidence="12 13">
    <name type="scientific">Actinokineospora auranticolor</name>
    <dbReference type="NCBI Taxonomy" id="155976"/>
    <lineage>
        <taxon>Bacteria</taxon>
        <taxon>Bacillati</taxon>
        <taxon>Actinomycetota</taxon>
        <taxon>Actinomycetes</taxon>
        <taxon>Pseudonocardiales</taxon>
        <taxon>Pseudonocardiaceae</taxon>
        <taxon>Actinokineospora</taxon>
    </lineage>
</organism>
<dbReference type="GO" id="GO:0000155">
    <property type="term" value="F:phosphorelay sensor kinase activity"/>
    <property type="evidence" value="ECO:0007669"/>
    <property type="project" value="InterPro"/>
</dbReference>
<dbReference type="GO" id="GO:0005524">
    <property type="term" value="F:ATP binding"/>
    <property type="evidence" value="ECO:0007669"/>
    <property type="project" value="UniProtKB-KW"/>
</dbReference>
<dbReference type="Gene3D" id="1.20.5.1930">
    <property type="match status" value="1"/>
</dbReference>
<evidence type="ECO:0000256" key="9">
    <source>
        <dbReference type="SAM" id="Phobius"/>
    </source>
</evidence>
<dbReference type="EC" id="2.7.13.3" evidence="2"/>
<gene>
    <name evidence="12" type="ORF">CLV40_12622</name>
</gene>
<evidence type="ECO:0000256" key="8">
    <source>
        <dbReference type="ARBA" id="ARBA00023012"/>
    </source>
</evidence>
<dbReference type="GO" id="GO:0016020">
    <property type="term" value="C:membrane"/>
    <property type="evidence" value="ECO:0007669"/>
    <property type="project" value="InterPro"/>
</dbReference>
<feature type="transmembrane region" description="Helical" evidence="9">
    <location>
        <begin position="60"/>
        <end position="82"/>
    </location>
</feature>
<keyword evidence="13" id="KW-1185">Reference proteome</keyword>
<feature type="domain" description="Signal transduction histidine kinase subgroup 3 dimerisation and phosphoacceptor" evidence="11">
    <location>
        <begin position="166"/>
        <end position="231"/>
    </location>
</feature>
<keyword evidence="6 12" id="KW-0418">Kinase</keyword>
<evidence type="ECO:0000256" key="2">
    <source>
        <dbReference type="ARBA" id="ARBA00012438"/>
    </source>
</evidence>
<keyword evidence="5" id="KW-0547">Nucleotide-binding</keyword>
<dbReference type="Gene3D" id="3.30.565.10">
    <property type="entry name" value="Histidine kinase-like ATPase, C-terminal domain"/>
    <property type="match status" value="1"/>
</dbReference>
<dbReference type="EMBL" id="PTIX01000026">
    <property type="protein sequence ID" value="PPK63615.1"/>
    <property type="molecule type" value="Genomic_DNA"/>
</dbReference>
<keyword evidence="9" id="KW-0472">Membrane</keyword>
<keyword evidence="7" id="KW-0067">ATP-binding</keyword>
<evidence type="ECO:0000313" key="12">
    <source>
        <dbReference type="EMBL" id="PPK63615.1"/>
    </source>
</evidence>
<comment type="catalytic activity">
    <reaction evidence="1">
        <text>ATP + protein L-histidine = ADP + protein N-phospho-L-histidine.</text>
        <dbReference type="EC" id="2.7.13.3"/>
    </reaction>
</comment>
<dbReference type="InterPro" id="IPR003594">
    <property type="entry name" value="HATPase_dom"/>
</dbReference>
<accession>A0A2S6GEG0</accession>
<keyword evidence="4" id="KW-0808">Transferase</keyword>
<dbReference type="InterPro" id="IPR036890">
    <property type="entry name" value="HATPase_C_sf"/>
</dbReference>
<evidence type="ECO:0000259" key="11">
    <source>
        <dbReference type="Pfam" id="PF07730"/>
    </source>
</evidence>
<dbReference type="RefSeq" id="WP_104482571.1">
    <property type="nucleotide sequence ID" value="NZ_CP154825.1"/>
</dbReference>
<evidence type="ECO:0000256" key="4">
    <source>
        <dbReference type="ARBA" id="ARBA00022679"/>
    </source>
</evidence>
<feature type="transmembrane region" description="Helical" evidence="9">
    <location>
        <begin position="36"/>
        <end position="53"/>
    </location>
</feature>
<evidence type="ECO:0000256" key="5">
    <source>
        <dbReference type="ARBA" id="ARBA00022741"/>
    </source>
</evidence>
<name>A0A2S6GEG0_9PSEU</name>
<proteinExistence type="predicted"/>
<dbReference type="OrthoDB" id="227596at2"/>
<feature type="domain" description="Histidine kinase/HSP90-like ATPase" evidence="10">
    <location>
        <begin position="265"/>
        <end position="352"/>
    </location>
</feature>
<dbReference type="InterPro" id="IPR011712">
    <property type="entry name" value="Sig_transdc_His_kin_sub3_dim/P"/>
</dbReference>
<dbReference type="Proteomes" id="UP000239203">
    <property type="component" value="Unassembled WGS sequence"/>
</dbReference>
<evidence type="ECO:0000256" key="3">
    <source>
        <dbReference type="ARBA" id="ARBA00022553"/>
    </source>
</evidence>
<dbReference type="GO" id="GO:0046983">
    <property type="term" value="F:protein dimerization activity"/>
    <property type="evidence" value="ECO:0007669"/>
    <property type="project" value="InterPro"/>
</dbReference>
<evidence type="ECO:0000256" key="7">
    <source>
        <dbReference type="ARBA" id="ARBA00022840"/>
    </source>
</evidence>
<keyword evidence="3" id="KW-0597">Phosphoprotein</keyword>
<evidence type="ECO:0000313" key="13">
    <source>
        <dbReference type="Proteomes" id="UP000239203"/>
    </source>
</evidence>
<dbReference type="CDD" id="cd16917">
    <property type="entry name" value="HATPase_UhpB-NarQ-NarX-like"/>
    <property type="match status" value="1"/>
</dbReference>
<keyword evidence="8" id="KW-0902">Two-component regulatory system</keyword>